<name>A0A8J5SBD1_ZIZPA</name>
<dbReference type="PANTHER" id="PTHR10795">
    <property type="entry name" value="PROPROTEIN CONVERTASE SUBTILISIN/KEXIN"/>
    <property type="match status" value="1"/>
</dbReference>
<organism evidence="4 5">
    <name type="scientific">Zizania palustris</name>
    <name type="common">Northern wild rice</name>
    <dbReference type="NCBI Taxonomy" id="103762"/>
    <lineage>
        <taxon>Eukaryota</taxon>
        <taxon>Viridiplantae</taxon>
        <taxon>Streptophyta</taxon>
        <taxon>Embryophyta</taxon>
        <taxon>Tracheophyta</taxon>
        <taxon>Spermatophyta</taxon>
        <taxon>Magnoliopsida</taxon>
        <taxon>Liliopsida</taxon>
        <taxon>Poales</taxon>
        <taxon>Poaceae</taxon>
        <taxon>BOP clade</taxon>
        <taxon>Oryzoideae</taxon>
        <taxon>Oryzeae</taxon>
        <taxon>Zizaniinae</taxon>
        <taxon>Zizania</taxon>
    </lineage>
</organism>
<evidence type="ECO:0000256" key="1">
    <source>
        <dbReference type="ARBA" id="ARBA00011073"/>
    </source>
</evidence>
<accession>A0A8J5SBD1</accession>
<comment type="caution">
    <text evidence="4">The sequence shown here is derived from an EMBL/GenBank/DDBJ whole genome shotgun (WGS) entry which is preliminary data.</text>
</comment>
<dbReference type="Proteomes" id="UP000729402">
    <property type="component" value="Unassembled WGS sequence"/>
</dbReference>
<dbReference type="AlphaFoldDB" id="A0A8J5SBD1"/>
<dbReference type="InterPro" id="IPR045051">
    <property type="entry name" value="SBT"/>
</dbReference>
<keyword evidence="2" id="KW-0732">Signal</keyword>
<evidence type="ECO:0000313" key="5">
    <source>
        <dbReference type="Proteomes" id="UP000729402"/>
    </source>
</evidence>
<dbReference type="OrthoDB" id="2014869at2759"/>
<keyword evidence="5" id="KW-1185">Reference proteome</keyword>
<evidence type="ECO:0000256" key="2">
    <source>
        <dbReference type="ARBA" id="ARBA00022729"/>
    </source>
</evidence>
<protein>
    <recommendedName>
        <fullName evidence="3">Inhibitor I9 domain-containing protein</fullName>
    </recommendedName>
</protein>
<reference evidence="4" key="1">
    <citation type="journal article" date="2021" name="bioRxiv">
        <title>Whole Genome Assembly and Annotation of Northern Wild Rice, Zizania palustris L., Supports a Whole Genome Duplication in the Zizania Genus.</title>
        <authorList>
            <person name="Haas M."/>
            <person name="Kono T."/>
            <person name="Macchietto M."/>
            <person name="Millas R."/>
            <person name="McGilp L."/>
            <person name="Shao M."/>
            <person name="Duquette J."/>
            <person name="Hirsch C.N."/>
            <person name="Kimball J."/>
        </authorList>
    </citation>
    <scope>NUCLEOTIDE SEQUENCE</scope>
    <source>
        <tissue evidence="4">Fresh leaf tissue</tissue>
    </source>
</reference>
<dbReference type="InterPro" id="IPR010259">
    <property type="entry name" value="S8pro/Inhibitor_I9"/>
</dbReference>
<dbReference type="Pfam" id="PF05922">
    <property type="entry name" value="Inhibitor_I9"/>
    <property type="match status" value="1"/>
</dbReference>
<evidence type="ECO:0000313" key="4">
    <source>
        <dbReference type="EMBL" id="KAG8052599.1"/>
    </source>
</evidence>
<feature type="domain" description="Inhibitor I9" evidence="3">
    <location>
        <begin position="19"/>
        <end position="62"/>
    </location>
</feature>
<proteinExistence type="inferred from homology"/>
<dbReference type="EMBL" id="JAAALK010000288">
    <property type="protein sequence ID" value="KAG8052599.1"/>
    <property type="molecule type" value="Genomic_DNA"/>
</dbReference>
<gene>
    <name evidence="4" type="ORF">GUJ93_ZPchr0001g32500</name>
</gene>
<reference evidence="4" key="2">
    <citation type="submission" date="2021-02" db="EMBL/GenBank/DDBJ databases">
        <authorList>
            <person name="Kimball J.A."/>
            <person name="Haas M.W."/>
            <person name="Macchietto M."/>
            <person name="Kono T."/>
            <person name="Duquette J."/>
            <person name="Shao M."/>
        </authorList>
    </citation>
    <scope>NUCLEOTIDE SEQUENCE</scope>
    <source>
        <tissue evidence="4">Fresh leaf tissue</tissue>
    </source>
</reference>
<comment type="similarity">
    <text evidence="1">Belongs to the peptidase S8 family.</text>
</comment>
<sequence>MEMLTSVVVRGGGEQGTVVALTQSYHHAFEGFAAELTEEEAAALSGHESVVSVFRDRALELHTTRSWDFLDVQSGLRSERLGRRASGRRCHHRYRRHRCVAGVSELQRRRDGSCAGAVARRVHGRS</sequence>
<evidence type="ECO:0000259" key="3">
    <source>
        <dbReference type="Pfam" id="PF05922"/>
    </source>
</evidence>